<protein>
    <submittedName>
        <fullName evidence="1">Uncharacterized protein</fullName>
    </submittedName>
</protein>
<dbReference type="STRING" id="169760.PSTEL_18735"/>
<accession>A0A089M011</accession>
<evidence type="ECO:0000313" key="1">
    <source>
        <dbReference type="EMBL" id="AIQ64848.1"/>
    </source>
</evidence>
<dbReference type="HOGENOM" id="CLU_1110554_0_0_9"/>
<keyword evidence="2" id="KW-1185">Reference proteome</keyword>
<reference evidence="1 2" key="1">
    <citation type="submission" date="2014-08" db="EMBL/GenBank/DDBJ databases">
        <title>Comparative genomics of the Paenibacillus odorifer group.</title>
        <authorList>
            <person name="den Bakker H.C."/>
            <person name="Tsai Y.-C."/>
            <person name="Martin N."/>
            <person name="Korlach J."/>
            <person name="Wiedmann M."/>
        </authorList>
    </citation>
    <scope>NUCLEOTIDE SEQUENCE [LARGE SCALE GENOMIC DNA]</scope>
    <source>
        <strain evidence="1 2">DSM 14472</strain>
    </source>
</reference>
<proteinExistence type="predicted"/>
<sequence length="278" mass="30047">MLYRGREDELDRRYPRMLILLTQHWIGMEEGLAAVRRLAGMKLRLQLYVDPALRQVMGQREIVQATGVDDFLEPGAEFRIAGGFCNSGNFGNLGNFSNSGNSANFGVSGNPGISGNHTGMEPPLASNIQYLFIPVLSFSLMSRISRLDDESPVVRLILQGLCSGRQVAALRAGVEDDGPEWTARGCSMPPAMRREAANMLGSLRSYGVTLLGSEGISEWIGGSREKKELIAGDDILSAVSGGVTELKTGRGSIITPLARDLAAQYGIQILQARDGETM</sequence>
<dbReference type="AlphaFoldDB" id="A0A089M011"/>
<evidence type="ECO:0000313" key="2">
    <source>
        <dbReference type="Proteomes" id="UP000029507"/>
    </source>
</evidence>
<organism evidence="1 2">
    <name type="scientific">Paenibacillus stellifer</name>
    <dbReference type="NCBI Taxonomy" id="169760"/>
    <lineage>
        <taxon>Bacteria</taxon>
        <taxon>Bacillati</taxon>
        <taxon>Bacillota</taxon>
        <taxon>Bacilli</taxon>
        <taxon>Bacillales</taxon>
        <taxon>Paenibacillaceae</taxon>
        <taxon>Paenibacillus</taxon>
    </lineage>
</organism>
<name>A0A089M011_9BACL</name>
<dbReference type="EMBL" id="CP009286">
    <property type="protein sequence ID" value="AIQ64848.1"/>
    <property type="molecule type" value="Genomic_DNA"/>
</dbReference>
<dbReference type="KEGG" id="pste:PSTEL_18735"/>
<dbReference type="Proteomes" id="UP000029507">
    <property type="component" value="Chromosome"/>
</dbReference>
<gene>
    <name evidence="1" type="ORF">PSTEL_18735</name>
</gene>